<evidence type="ECO:0000256" key="8">
    <source>
        <dbReference type="RuleBase" id="RU363108"/>
    </source>
</evidence>
<feature type="transmembrane region" description="Helical" evidence="8">
    <location>
        <begin position="20"/>
        <end position="37"/>
    </location>
</feature>
<accession>D2A4L4</accession>
<keyword evidence="2 8" id="KW-1003">Cell membrane</keyword>
<keyword evidence="6 8" id="KW-0675">Receptor</keyword>
<dbReference type="PhylomeDB" id="D2A4L4"/>
<dbReference type="Proteomes" id="UP000007266">
    <property type="component" value="Linkage group 6"/>
</dbReference>
<comment type="similarity">
    <text evidence="8">Belongs to the insect chemoreceptor superfamily. Gustatory receptor (GR) family.</text>
</comment>
<keyword evidence="5 8" id="KW-0472">Membrane</keyword>
<dbReference type="AlphaFoldDB" id="D2A4L4"/>
<organism evidence="9 10">
    <name type="scientific">Tribolium castaneum</name>
    <name type="common">Red flour beetle</name>
    <dbReference type="NCBI Taxonomy" id="7070"/>
    <lineage>
        <taxon>Eukaryota</taxon>
        <taxon>Metazoa</taxon>
        <taxon>Ecdysozoa</taxon>
        <taxon>Arthropoda</taxon>
        <taxon>Hexapoda</taxon>
        <taxon>Insecta</taxon>
        <taxon>Pterygota</taxon>
        <taxon>Neoptera</taxon>
        <taxon>Endopterygota</taxon>
        <taxon>Coleoptera</taxon>
        <taxon>Polyphaga</taxon>
        <taxon>Cucujiformia</taxon>
        <taxon>Tenebrionidae</taxon>
        <taxon>Tenebrionidae incertae sedis</taxon>
        <taxon>Tribolium</taxon>
    </lineage>
</organism>
<keyword evidence="7 8" id="KW-0807">Transducer</keyword>
<evidence type="ECO:0000256" key="7">
    <source>
        <dbReference type="ARBA" id="ARBA00023224"/>
    </source>
</evidence>
<evidence type="ECO:0000256" key="1">
    <source>
        <dbReference type="ARBA" id="ARBA00004651"/>
    </source>
</evidence>
<dbReference type="GO" id="GO:0007165">
    <property type="term" value="P:signal transduction"/>
    <property type="evidence" value="ECO:0007669"/>
    <property type="project" value="UniProtKB-KW"/>
</dbReference>
<dbReference type="HOGENOM" id="CLU_060014_0_0_1"/>
<dbReference type="GO" id="GO:0008049">
    <property type="term" value="P:male courtship behavior"/>
    <property type="evidence" value="ECO:0000318"/>
    <property type="project" value="GO_Central"/>
</dbReference>
<keyword evidence="10" id="KW-1185">Reference proteome</keyword>
<evidence type="ECO:0000313" key="10">
    <source>
        <dbReference type="Proteomes" id="UP000007266"/>
    </source>
</evidence>
<dbReference type="GO" id="GO:0007635">
    <property type="term" value="P:chemosensory behavior"/>
    <property type="evidence" value="ECO:0000318"/>
    <property type="project" value="GO_Central"/>
</dbReference>
<gene>
    <name evidence="9" type="primary">TcGr51</name>
    <name evidence="9" type="ORF">TcasGA2_TC030149</name>
</gene>
<dbReference type="GO" id="GO:0043025">
    <property type="term" value="C:neuronal cell body"/>
    <property type="evidence" value="ECO:0000318"/>
    <property type="project" value="GO_Central"/>
</dbReference>
<dbReference type="FunCoup" id="D2A4L4">
    <property type="interactions" value="37"/>
</dbReference>
<reference evidence="9 10" key="2">
    <citation type="journal article" date="2010" name="Nucleic Acids Res.">
        <title>BeetleBase in 2010: revisions to provide comprehensive genomic information for Tribolium castaneum.</title>
        <authorList>
            <person name="Kim H.S."/>
            <person name="Murphy T."/>
            <person name="Xia J."/>
            <person name="Caragea D."/>
            <person name="Park Y."/>
            <person name="Beeman R.W."/>
            <person name="Lorenzen M.D."/>
            <person name="Butcher S."/>
            <person name="Manak J.R."/>
            <person name="Brown S.J."/>
        </authorList>
    </citation>
    <scope>GENOME REANNOTATION</scope>
    <source>
        <strain evidence="9 10">Georgia GA2</strain>
    </source>
</reference>
<evidence type="ECO:0000256" key="5">
    <source>
        <dbReference type="ARBA" id="ARBA00023136"/>
    </source>
</evidence>
<comment type="function">
    <text evidence="8">Gustatory receptor which mediates acceptance or avoidance behavior, depending on its substrates.</text>
</comment>
<evidence type="ECO:0000313" key="9">
    <source>
        <dbReference type="EMBL" id="EFA05776.1"/>
    </source>
</evidence>
<dbReference type="Pfam" id="PF08395">
    <property type="entry name" value="7tm_7"/>
    <property type="match status" value="1"/>
</dbReference>
<feature type="transmembrane region" description="Helical" evidence="8">
    <location>
        <begin position="232"/>
        <end position="253"/>
    </location>
</feature>
<dbReference type="InParanoid" id="D2A4L4"/>
<dbReference type="GO" id="GO:0030424">
    <property type="term" value="C:axon"/>
    <property type="evidence" value="ECO:0000318"/>
    <property type="project" value="GO_Central"/>
</dbReference>
<dbReference type="GO" id="GO:0030425">
    <property type="term" value="C:dendrite"/>
    <property type="evidence" value="ECO:0000318"/>
    <property type="project" value="GO_Central"/>
</dbReference>
<feature type="transmembrane region" description="Helical" evidence="8">
    <location>
        <begin position="100"/>
        <end position="122"/>
    </location>
</feature>
<evidence type="ECO:0000256" key="2">
    <source>
        <dbReference type="ARBA" id="ARBA00022475"/>
    </source>
</evidence>
<evidence type="ECO:0000256" key="6">
    <source>
        <dbReference type="ARBA" id="ARBA00023170"/>
    </source>
</evidence>
<dbReference type="EMBL" id="KQ971344">
    <property type="protein sequence ID" value="EFA05776.1"/>
    <property type="molecule type" value="Genomic_DNA"/>
</dbReference>
<evidence type="ECO:0000256" key="3">
    <source>
        <dbReference type="ARBA" id="ARBA00022692"/>
    </source>
</evidence>
<feature type="transmembrane region" description="Helical" evidence="8">
    <location>
        <begin position="195"/>
        <end position="212"/>
    </location>
</feature>
<proteinExistence type="inferred from homology"/>
<keyword evidence="4 8" id="KW-1133">Transmembrane helix</keyword>
<sequence>MDLEVFGIFLTLADKFSGKVWPIIIVIIYIFAEFYSLKCRKFYATFSPIIKLLHSFNDLLLLHCNTYLILGLNFWKKSQWSEFWANLKLVKGRRMGKKSYYLGLFFANLIYALTLSYVIFYWCQEYQASFFQRYVVQLRIVRVIDNYCIFWYKYFVCTLLVVLASRYQKLKTQLKNHHLKTVAYGMTIQKKNLQLFNEIFGIPIFLIIVQSMVHTLEHLSDFIYNYQTFEEISVIVVTLLVLHIPTMILIFLCGHVMEERRKIVMITYEINPTFKQKKKKLPGIVDLIRKTEIKITAANFFVLDKSTILAVLDTIVASVIVLAQFKTDQ</sequence>
<comment type="subcellular location">
    <subcellularLocation>
        <location evidence="1 8">Cell membrane</location>
        <topology evidence="1 8">Multi-pass membrane protein</topology>
    </subcellularLocation>
</comment>
<dbReference type="GO" id="GO:0005886">
    <property type="term" value="C:plasma membrane"/>
    <property type="evidence" value="ECO:0007669"/>
    <property type="project" value="UniProtKB-SubCell"/>
</dbReference>
<dbReference type="PANTHER" id="PTHR21143">
    <property type="entry name" value="INVERTEBRATE GUSTATORY RECEPTOR"/>
    <property type="match status" value="1"/>
</dbReference>
<dbReference type="GO" id="GO:0050909">
    <property type="term" value="P:sensory perception of taste"/>
    <property type="evidence" value="ECO:0007669"/>
    <property type="project" value="InterPro"/>
</dbReference>
<dbReference type="PANTHER" id="PTHR21143:SF104">
    <property type="entry name" value="GUSTATORY RECEPTOR 8A-RELATED"/>
    <property type="match status" value="1"/>
</dbReference>
<name>D2A4L4_TRICA</name>
<feature type="transmembrane region" description="Helical" evidence="8">
    <location>
        <begin position="149"/>
        <end position="167"/>
    </location>
</feature>
<evidence type="ECO:0000256" key="4">
    <source>
        <dbReference type="ARBA" id="ARBA00022989"/>
    </source>
</evidence>
<comment type="caution">
    <text evidence="8">Lacks conserved residue(s) required for the propagation of feature annotation.</text>
</comment>
<dbReference type="InterPro" id="IPR013604">
    <property type="entry name" value="7TM_chemorcpt"/>
</dbReference>
<protein>
    <recommendedName>
        <fullName evidence="8">Gustatory receptor</fullName>
    </recommendedName>
</protein>
<reference evidence="9 10" key="1">
    <citation type="journal article" date="2008" name="Nature">
        <title>The genome of the model beetle and pest Tribolium castaneum.</title>
        <authorList>
            <consortium name="Tribolium Genome Sequencing Consortium"/>
            <person name="Richards S."/>
            <person name="Gibbs R.A."/>
            <person name="Weinstock G.M."/>
            <person name="Brown S.J."/>
            <person name="Denell R."/>
            <person name="Beeman R.W."/>
            <person name="Gibbs R."/>
            <person name="Beeman R.W."/>
            <person name="Brown S.J."/>
            <person name="Bucher G."/>
            <person name="Friedrich M."/>
            <person name="Grimmelikhuijzen C.J."/>
            <person name="Klingler M."/>
            <person name="Lorenzen M."/>
            <person name="Richards S."/>
            <person name="Roth S."/>
            <person name="Schroder R."/>
            <person name="Tautz D."/>
            <person name="Zdobnov E.M."/>
            <person name="Muzny D."/>
            <person name="Gibbs R.A."/>
            <person name="Weinstock G.M."/>
            <person name="Attaway T."/>
            <person name="Bell S."/>
            <person name="Buhay C.J."/>
            <person name="Chandrabose M.N."/>
            <person name="Chavez D."/>
            <person name="Clerk-Blankenburg K.P."/>
            <person name="Cree A."/>
            <person name="Dao M."/>
            <person name="Davis C."/>
            <person name="Chacko J."/>
            <person name="Dinh H."/>
            <person name="Dugan-Rocha S."/>
            <person name="Fowler G."/>
            <person name="Garner T.T."/>
            <person name="Garnes J."/>
            <person name="Gnirke A."/>
            <person name="Hawes A."/>
            <person name="Hernandez J."/>
            <person name="Hines S."/>
            <person name="Holder M."/>
            <person name="Hume J."/>
            <person name="Jhangiani S.N."/>
            <person name="Joshi V."/>
            <person name="Khan Z.M."/>
            <person name="Jackson L."/>
            <person name="Kovar C."/>
            <person name="Kowis A."/>
            <person name="Lee S."/>
            <person name="Lewis L.R."/>
            <person name="Margolis J."/>
            <person name="Morgan M."/>
            <person name="Nazareth L.V."/>
            <person name="Nguyen N."/>
            <person name="Okwuonu G."/>
            <person name="Parker D."/>
            <person name="Richards S."/>
            <person name="Ruiz S.J."/>
            <person name="Santibanez J."/>
            <person name="Savard J."/>
            <person name="Scherer S.E."/>
            <person name="Schneider B."/>
            <person name="Sodergren E."/>
            <person name="Tautz D."/>
            <person name="Vattahil S."/>
            <person name="Villasana D."/>
            <person name="White C.S."/>
            <person name="Wright R."/>
            <person name="Park Y."/>
            <person name="Beeman R.W."/>
            <person name="Lord J."/>
            <person name="Oppert B."/>
            <person name="Lorenzen M."/>
            <person name="Brown S."/>
            <person name="Wang L."/>
            <person name="Savard J."/>
            <person name="Tautz D."/>
            <person name="Richards S."/>
            <person name="Weinstock G."/>
            <person name="Gibbs R.A."/>
            <person name="Liu Y."/>
            <person name="Worley K."/>
            <person name="Weinstock G."/>
            <person name="Elsik C.G."/>
            <person name="Reese J.T."/>
            <person name="Elhaik E."/>
            <person name="Landan G."/>
            <person name="Graur D."/>
            <person name="Arensburger P."/>
            <person name="Atkinson P."/>
            <person name="Beeman R.W."/>
            <person name="Beidler J."/>
            <person name="Brown S.J."/>
            <person name="Demuth J.P."/>
            <person name="Drury D.W."/>
            <person name="Du Y.Z."/>
            <person name="Fujiwara H."/>
            <person name="Lorenzen M."/>
            <person name="Maselli V."/>
            <person name="Osanai M."/>
            <person name="Park Y."/>
            <person name="Robertson H.M."/>
            <person name="Tu Z."/>
            <person name="Wang J.J."/>
            <person name="Wang S."/>
            <person name="Richards S."/>
            <person name="Song H."/>
            <person name="Zhang L."/>
            <person name="Sodergren E."/>
            <person name="Werner D."/>
            <person name="Stanke M."/>
            <person name="Morgenstern B."/>
            <person name="Solovyev V."/>
            <person name="Kosarev P."/>
            <person name="Brown G."/>
            <person name="Chen H.C."/>
            <person name="Ermolaeva O."/>
            <person name="Hlavina W."/>
            <person name="Kapustin Y."/>
            <person name="Kiryutin B."/>
            <person name="Kitts P."/>
            <person name="Maglott D."/>
            <person name="Pruitt K."/>
            <person name="Sapojnikov V."/>
            <person name="Souvorov A."/>
            <person name="Mackey A.J."/>
            <person name="Waterhouse R.M."/>
            <person name="Wyder S."/>
            <person name="Zdobnov E.M."/>
            <person name="Zdobnov E.M."/>
            <person name="Wyder S."/>
            <person name="Kriventseva E.V."/>
            <person name="Kadowaki T."/>
            <person name="Bork P."/>
            <person name="Aranda M."/>
            <person name="Bao R."/>
            <person name="Beermann A."/>
            <person name="Berns N."/>
            <person name="Bolognesi R."/>
            <person name="Bonneton F."/>
            <person name="Bopp D."/>
            <person name="Brown S.J."/>
            <person name="Bucher G."/>
            <person name="Butts T."/>
            <person name="Chaumot A."/>
            <person name="Denell R.E."/>
            <person name="Ferrier D.E."/>
            <person name="Friedrich M."/>
            <person name="Gordon C.M."/>
            <person name="Jindra M."/>
            <person name="Klingler M."/>
            <person name="Lan Q."/>
            <person name="Lattorff H.M."/>
            <person name="Laudet V."/>
            <person name="von Levetsow C."/>
            <person name="Liu Z."/>
            <person name="Lutz R."/>
            <person name="Lynch J.A."/>
            <person name="da Fonseca R.N."/>
            <person name="Posnien N."/>
            <person name="Reuter R."/>
            <person name="Roth S."/>
            <person name="Savard J."/>
            <person name="Schinko J.B."/>
            <person name="Schmitt C."/>
            <person name="Schoppmeier M."/>
            <person name="Schroder R."/>
            <person name="Shippy T.D."/>
            <person name="Simonnet F."/>
            <person name="Marques-Souza H."/>
            <person name="Tautz D."/>
            <person name="Tomoyasu Y."/>
            <person name="Trauner J."/>
            <person name="Van der Zee M."/>
            <person name="Vervoort M."/>
            <person name="Wittkopp N."/>
            <person name="Wimmer E.A."/>
            <person name="Yang X."/>
            <person name="Jones A.K."/>
            <person name="Sattelle D.B."/>
            <person name="Ebert P.R."/>
            <person name="Nelson D."/>
            <person name="Scott J.G."/>
            <person name="Beeman R.W."/>
            <person name="Muthukrishnan S."/>
            <person name="Kramer K.J."/>
            <person name="Arakane Y."/>
            <person name="Beeman R.W."/>
            <person name="Zhu Q."/>
            <person name="Hogenkamp D."/>
            <person name="Dixit R."/>
            <person name="Oppert B."/>
            <person name="Jiang H."/>
            <person name="Zou Z."/>
            <person name="Marshall J."/>
            <person name="Elpidina E."/>
            <person name="Vinokurov K."/>
            <person name="Oppert C."/>
            <person name="Zou Z."/>
            <person name="Evans J."/>
            <person name="Lu Z."/>
            <person name="Zhao P."/>
            <person name="Sumathipala N."/>
            <person name="Altincicek B."/>
            <person name="Vilcinskas A."/>
            <person name="Williams M."/>
            <person name="Hultmark D."/>
            <person name="Hetru C."/>
            <person name="Jiang H."/>
            <person name="Grimmelikhuijzen C.J."/>
            <person name="Hauser F."/>
            <person name="Cazzamali G."/>
            <person name="Williamson M."/>
            <person name="Park Y."/>
            <person name="Li B."/>
            <person name="Tanaka Y."/>
            <person name="Predel R."/>
            <person name="Neupert S."/>
            <person name="Schachtner J."/>
            <person name="Verleyen P."/>
            <person name="Raible F."/>
            <person name="Bork P."/>
            <person name="Friedrich M."/>
            <person name="Walden K.K."/>
            <person name="Robertson H.M."/>
            <person name="Angeli S."/>
            <person name="Foret S."/>
            <person name="Bucher G."/>
            <person name="Schuetz S."/>
            <person name="Maleszka R."/>
            <person name="Wimmer E.A."/>
            <person name="Beeman R.W."/>
            <person name="Lorenzen M."/>
            <person name="Tomoyasu Y."/>
            <person name="Miller S.C."/>
            <person name="Grossmann D."/>
            <person name="Bucher G."/>
        </authorList>
    </citation>
    <scope>NUCLEOTIDE SEQUENCE [LARGE SCALE GENOMIC DNA]</scope>
    <source>
        <strain evidence="9 10">Georgia GA2</strain>
    </source>
</reference>
<keyword evidence="3 8" id="KW-0812">Transmembrane</keyword>